<dbReference type="EMBL" id="CYZN01000011">
    <property type="protein sequence ID" value="CUO09887.1"/>
    <property type="molecule type" value="Genomic_DNA"/>
</dbReference>
<accession>A0A174CAS4</accession>
<evidence type="ECO:0000313" key="2">
    <source>
        <dbReference type="Proteomes" id="UP000095431"/>
    </source>
</evidence>
<proteinExistence type="predicted"/>
<sequence>MFNLENVFGKKAKKAMMTKEEIAEFIKTNPEALRSFEESYTRHVKNKVSNNFFAVNAKQAVSEKCFLSDLAAENVHLDALVQRIVAELLDSAAVYVWDGTDDHVQTFDSLPENYVPVTNEDLKAVPEGYRPELTGYLYKRDIGEAASGMLLSVYKDFLLCKDPKKKMQLYGMFRQGLDIQDLDPITYKIIDRNRNSMGYWLPPLVQAVKQQDFFKIPQTKVLKVPLPLLQLTRMEYMSLNPSTLCIVDEFCQKAFGLDPEKEYFIKTGTYSSKFDFRNAHVLGEKEVRELGEYLLFIHFQALCMAHYDLSGRNQPCIYGVSTTTEWVVREYIQPKPGAKEIYFGLPLRPEYRIFVDFDSDRILGCSPYWEPEMMKKRFGHSADSTKPDKVHDYITYSAAEEELMEQYRKNIGKVKENLKRMLPEIGLTGQWSMDIMQNGNDFYLIDMALAENSALKECVPKSLLKKVEEDWIPRINTNPHILELLKIIEKEWDKRFPLSFITNGRKLADTPDIFEAVQDMQKKYGKKKIMIQVTDDPRFYPQPLSEKQKYRLKKLDAVIEGVPGNGNKCLYPQGRTLENFDDSWWNTIAPKCVNVRLLAKQGVDSIRGIVNTLFRAGKVCTPSISPAGEIKLGESALCPSVASIYDTEQEIIEKIQRCRCQSCEYSWQQLKNTSIRAFEVLTKN</sequence>
<gene>
    <name evidence="1" type="ORF">ERS852478_01837</name>
</gene>
<dbReference type="Proteomes" id="UP000095431">
    <property type="component" value="Unassembled WGS sequence"/>
</dbReference>
<evidence type="ECO:0000313" key="1">
    <source>
        <dbReference type="EMBL" id="CUO09887.1"/>
    </source>
</evidence>
<reference evidence="1 2" key="1">
    <citation type="submission" date="2015-09" db="EMBL/GenBank/DDBJ databases">
        <authorList>
            <consortium name="Pathogen Informatics"/>
        </authorList>
    </citation>
    <scope>NUCLEOTIDE SEQUENCE [LARGE SCALE GENOMIC DNA]</scope>
    <source>
        <strain evidence="1 2">2789STDY5834863</strain>
    </source>
</reference>
<name>A0A174CAS4_9FIRM</name>
<protein>
    <submittedName>
        <fullName evidence="1">Uncharacterized protein</fullName>
    </submittedName>
</protein>
<dbReference type="AlphaFoldDB" id="A0A174CAS4"/>
<organism evidence="1 2">
    <name type="scientific">Blautia wexlerae</name>
    <dbReference type="NCBI Taxonomy" id="418240"/>
    <lineage>
        <taxon>Bacteria</taxon>
        <taxon>Bacillati</taxon>
        <taxon>Bacillota</taxon>
        <taxon>Clostridia</taxon>
        <taxon>Lachnospirales</taxon>
        <taxon>Lachnospiraceae</taxon>
        <taxon>Blautia</taxon>
    </lineage>
</organism>